<proteinExistence type="predicted"/>
<organism evidence="3 4">
    <name type="scientific">Ensete ventricosum</name>
    <name type="common">Abyssinian banana</name>
    <name type="synonym">Musa ensete</name>
    <dbReference type="NCBI Taxonomy" id="4639"/>
    <lineage>
        <taxon>Eukaryota</taxon>
        <taxon>Viridiplantae</taxon>
        <taxon>Streptophyta</taxon>
        <taxon>Embryophyta</taxon>
        <taxon>Tracheophyta</taxon>
        <taxon>Spermatophyta</taxon>
        <taxon>Magnoliopsida</taxon>
        <taxon>Liliopsida</taxon>
        <taxon>Zingiberales</taxon>
        <taxon>Musaceae</taxon>
        <taxon>Ensete</taxon>
    </lineage>
</organism>
<dbReference type="AlphaFoldDB" id="A0AAV8PVH6"/>
<keyword evidence="4" id="KW-1185">Reference proteome</keyword>
<feature type="region of interest" description="Disordered" evidence="2">
    <location>
        <begin position="440"/>
        <end position="461"/>
    </location>
</feature>
<keyword evidence="1" id="KW-0175">Coiled coil</keyword>
<evidence type="ECO:0000256" key="2">
    <source>
        <dbReference type="SAM" id="MobiDB-lite"/>
    </source>
</evidence>
<feature type="compositionally biased region" description="Basic and acidic residues" evidence="2">
    <location>
        <begin position="284"/>
        <end position="300"/>
    </location>
</feature>
<feature type="region of interest" description="Disordered" evidence="2">
    <location>
        <begin position="258"/>
        <end position="320"/>
    </location>
</feature>
<evidence type="ECO:0000313" key="3">
    <source>
        <dbReference type="EMBL" id="KAJ8458850.1"/>
    </source>
</evidence>
<dbReference type="EMBL" id="JAQQAF010000009">
    <property type="protein sequence ID" value="KAJ8458850.1"/>
    <property type="molecule type" value="Genomic_DNA"/>
</dbReference>
<evidence type="ECO:0000313" key="4">
    <source>
        <dbReference type="Proteomes" id="UP001222027"/>
    </source>
</evidence>
<feature type="compositionally biased region" description="Basic and acidic residues" evidence="2">
    <location>
        <begin position="443"/>
        <end position="461"/>
    </location>
</feature>
<reference evidence="3 4" key="1">
    <citation type="submission" date="2022-12" db="EMBL/GenBank/DDBJ databases">
        <title>Chromosome-scale assembly of the Ensete ventricosum genome.</title>
        <authorList>
            <person name="Dussert Y."/>
            <person name="Stocks J."/>
            <person name="Wendawek A."/>
            <person name="Woldeyes F."/>
            <person name="Nichols R.A."/>
            <person name="Borrell J.S."/>
        </authorList>
    </citation>
    <scope>NUCLEOTIDE SEQUENCE [LARGE SCALE GENOMIC DNA]</scope>
    <source>
        <strain evidence="4">cv. Maze</strain>
        <tissue evidence="3">Seeds</tissue>
    </source>
</reference>
<dbReference type="Proteomes" id="UP001222027">
    <property type="component" value="Unassembled WGS sequence"/>
</dbReference>
<gene>
    <name evidence="3" type="ORF">OPV22_031776</name>
</gene>
<feature type="compositionally biased region" description="Basic residues" evidence="2">
    <location>
        <begin position="301"/>
        <end position="310"/>
    </location>
</feature>
<feature type="coiled-coil region" evidence="1">
    <location>
        <begin position="152"/>
        <end position="179"/>
    </location>
</feature>
<feature type="compositionally biased region" description="Polar residues" evidence="2">
    <location>
        <begin position="311"/>
        <end position="320"/>
    </location>
</feature>
<protein>
    <submittedName>
        <fullName evidence="3">Uncharacterized protein</fullName>
    </submittedName>
</protein>
<feature type="compositionally biased region" description="Polar residues" evidence="2">
    <location>
        <begin position="54"/>
        <end position="66"/>
    </location>
</feature>
<name>A0AAV8PVH6_ENSVE</name>
<feature type="compositionally biased region" description="Basic and acidic residues" evidence="2">
    <location>
        <begin position="1"/>
        <end position="25"/>
    </location>
</feature>
<accession>A0AAV8PVH6</accession>
<comment type="caution">
    <text evidence="3">The sequence shown here is derived from an EMBL/GenBank/DDBJ whole genome shotgun (WGS) entry which is preliminary data.</text>
</comment>
<dbReference type="PANTHER" id="PTHR36325:SF1">
    <property type="entry name" value="MYOSIN-2 HEAVY CHAIN-LIKE PROTEIN"/>
    <property type="match status" value="1"/>
</dbReference>
<dbReference type="PANTHER" id="PTHR36325">
    <property type="entry name" value="MYOSIN-2 HEAVY CHAIN-LIKE PROTEIN"/>
    <property type="match status" value="1"/>
</dbReference>
<feature type="region of interest" description="Disordered" evidence="2">
    <location>
        <begin position="1"/>
        <end position="80"/>
    </location>
</feature>
<evidence type="ECO:0000256" key="1">
    <source>
        <dbReference type="SAM" id="Coils"/>
    </source>
</evidence>
<sequence>MESGSDRSPDEPLTKPSTDFEKKGSILEAPTSTTSGSGSGSGRKIGGSKDSGHSILNTVNKSTSQIKKPPHRKNVSPLNWFPRKKTDSFLKRKIKHLQEIEGMNLSLDETLGNANPHYTRIAREKIAAQEAARKAMESRKSAMVEASWCRILGAARIKSKEAEARLEKAEKCAEEAFEAARALGVMMYDRPDCQRRTCEIETSLAIGGRSTDTVTASFETALEVDKEVAAAVKKAFMQLANCPSSLEEEEFRDLLNTITQNPDGNRTVEDVPEITSESDTGPGAEREKDSHINGDTDMKHATKMKQRKSKNSLLPTDSGCSISMSPTELIDRMIERLKGLHEDELASLAVIVATCGLNAALRKMEHNKDDDLETISSCTSKLRTGMRRDSSITSIMGHTVQKKDASEIPSLDKSLVKHVSRLEREVQEARKNNRELINQRTSETSETRVVESKPSNKNERHVDSTLDLGSVLMKHVSKLERDVLEFKKHNYRGNSLVEDRKGVEPNVESELQSEIAETKCNVDAPTCDSNPTLKGKRSNTIDELLGGKSGISINNGCRQSSSSQGPTEDIEHHGVMVIREEVPRPSSSACRRRGKENIDFNPVEEMHPASERMSRVERAKMEVLKTFSYQERNRGVDTLKTMGLDKILVKPIHRLEKEKIQAVEQRRDEISLKDQKKQTTDVKDTESLDMILVKHVSRLEKEKLMLAAVEGVRTVKRSKQQPKVSAQSLDEILVKHQSKLEKAKLSTVQQSADYIKHESRREARERELQEAWGGMSLGNSLRPHLSRIEQDKAAWRKAEEDELRREMQL</sequence>